<dbReference type="AlphaFoldDB" id="A0A3G3MGI8"/>
<evidence type="ECO:0000259" key="9">
    <source>
        <dbReference type="PROSITE" id="PS50126"/>
    </source>
</evidence>
<evidence type="ECO:0000256" key="2">
    <source>
        <dbReference type="ARBA" id="ARBA00005522"/>
    </source>
</evidence>
<dbReference type="SMART" id="SM00316">
    <property type="entry name" value="S1"/>
    <property type="match status" value="1"/>
</dbReference>
<evidence type="ECO:0000256" key="7">
    <source>
        <dbReference type="ARBA" id="ARBA00023436"/>
    </source>
</evidence>
<evidence type="ECO:0000256" key="3">
    <source>
        <dbReference type="ARBA" id="ARBA00022723"/>
    </source>
</evidence>
<gene>
    <name evidence="10" type="primary">rne</name>
</gene>
<dbReference type="InterPro" id="IPR004659">
    <property type="entry name" value="RNase_E/G"/>
</dbReference>
<dbReference type="PANTHER" id="PTHR30001:SF0">
    <property type="entry name" value="RIBONUCLEASE G"/>
    <property type="match status" value="1"/>
</dbReference>
<organism evidence="10">
    <name type="scientific">Lithothamnion sp</name>
    <dbReference type="NCBI Taxonomy" id="1940749"/>
    <lineage>
        <taxon>Eukaryota</taxon>
        <taxon>Rhodophyta</taxon>
        <taxon>Florideophyceae</taxon>
        <taxon>Corallinophycidae</taxon>
        <taxon>Hapalidiales</taxon>
        <taxon>Hapalidiaceae</taxon>
        <taxon>Melobesioideae</taxon>
        <taxon>Lithothamnion</taxon>
    </lineage>
</organism>
<sequence>MIKKIVISRFSNIAAVLQNSRAQEIIVVNHDYQLHDIYLGSVHKIFTSINAAFINLGHNKKSGFIHINDLKPLKKSHNLSQISDILSINQLVLVQIIKEPTLNKGPRLTTNINLLGRYIILMPFCNTINISRKIYDQNERSYLQALAILLKPATMGLLIRSAASGVNEEILLEDFRILKQQWYFIQKLAISKPLPCLLYKDEDLVKKIIRDFYQSNIHAIVIDSEEGLRQVRYYLNKWRCIDCIGNRKLQLFKHSEFILEKFNINTTIQNALKPKVNLSIGGYLFIETYEALTVIDVNSGSFNKTDNSRETVLRTNCYAATEIAYQLKVRNINGVIIVDFIDMESHRDQLQLLEHFNRVLSIDNAKPQIIQLSKLGLVELTRRRSGQSLFELFNSQQYTSTSVNTILSIDGNLIKKNSIIYKSVNTLFFNTMFFNTISISRTMLSLTYRIRVKRCKNLNFVQLPYPFIVPLILYSYIVDANFQLHNQ</sequence>
<dbReference type="InterPro" id="IPR003029">
    <property type="entry name" value="S1_domain"/>
</dbReference>
<dbReference type="NCBIfam" id="TIGR00757">
    <property type="entry name" value="RNaseEG"/>
    <property type="match status" value="1"/>
</dbReference>
<evidence type="ECO:0000256" key="5">
    <source>
        <dbReference type="ARBA" id="ARBA00022842"/>
    </source>
</evidence>
<evidence type="ECO:0000313" key="10">
    <source>
        <dbReference type="EMBL" id="AYR05949.1"/>
    </source>
</evidence>
<dbReference type="EMBL" id="MH281627">
    <property type="protein sequence ID" value="AYR05949.1"/>
    <property type="molecule type" value="Genomic_DNA"/>
</dbReference>
<reference evidence="10" key="1">
    <citation type="journal article" date="2018" name="Genome Biol. Evol.">
        <title>Mitochondrial and Plastid Genomes from Coralline Red Algae Provide Insights into the Incongruent Evolutionary Histories of Organelles.</title>
        <authorList>
            <person name="Lee J."/>
            <person name="Song H.J."/>
            <person name="In Park S."/>
            <person name="Lee Y.M."/>
            <person name="Jeong S.Y."/>
            <person name="Oh Cho T."/>
            <person name="Kim J.H."/>
            <person name="Choi H.G."/>
            <person name="Choi C.G."/>
            <person name="Nelson W.A."/>
            <person name="Fredericq S."/>
            <person name="Bhattacharya D."/>
            <person name="Su Yoon H."/>
        </authorList>
    </citation>
    <scope>NUCLEOTIDE SEQUENCE</scope>
</reference>
<evidence type="ECO:0000256" key="8">
    <source>
        <dbReference type="SAM" id="Phobius"/>
    </source>
</evidence>
<keyword evidence="5" id="KW-0460">Magnesium</keyword>
<dbReference type="InterPro" id="IPR019307">
    <property type="entry name" value="RNA-bd_AU-1/RNase_E/G"/>
</dbReference>
<comment type="cofactor">
    <cofactor evidence="1">
        <name>Mg(2+)</name>
        <dbReference type="ChEBI" id="CHEBI:18420"/>
    </cofactor>
</comment>
<dbReference type="GO" id="GO:0016787">
    <property type="term" value="F:hydrolase activity"/>
    <property type="evidence" value="ECO:0007669"/>
    <property type="project" value="UniProtKB-KW"/>
</dbReference>
<keyword evidence="4" id="KW-0378">Hydrolase</keyword>
<feature type="transmembrane region" description="Helical" evidence="8">
    <location>
        <begin position="427"/>
        <end position="446"/>
    </location>
</feature>
<dbReference type="GO" id="GO:0046872">
    <property type="term" value="F:metal ion binding"/>
    <property type="evidence" value="ECO:0007669"/>
    <property type="project" value="UniProtKB-KW"/>
</dbReference>
<proteinExistence type="inferred from homology"/>
<dbReference type="Pfam" id="PF10150">
    <property type="entry name" value="RNase_E_G"/>
    <property type="match status" value="1"/>
</dbReference>
<name>A0A3G3MGI8_9FLOR</name>
<dbReference type="SUPFAM" id="SSF50249">
    <property type="entry name" value="Nucleic acid-binding proteins"/>
    <property type="match status" value="1"/>
</dbReference>
<keyword evidence="8" id="KW-0472">Membrane</keyword>
<dbReference type="InterPro" id="IPR012340">
    <property type="entry name" value="NA-bd_OB-fold"/>
</dbReference>
<comment type="function">
    <text evidence="7">Involved in intercistronic processing of primary transcripts from chloroplast operons. The endonucleolytic activity of the enzyme depends on the number of phosphates at the 5' end, is inhibited by structured RNA, and preferentially cleaves A/U-rich sequences.</text>
</comment>
<keyword evidence="6" id="KW-0694">RNA-binding</keyword>
<dbReference type="GO" id="GO:0005737">
    <property type="term" value="C:cytoplasm"/>
    <property type="evidence" value="ECO:0007669"/>
    <property type="project" value="TreeGrafter"/>
</dbReference>
<dbReference type="GO" id="GO:0004540">
    <property type="term" value="F:RNA nuclease activity"/>
    <property type="evidence" value="ECO:0007669"/>
    <property type="project" value="InterPro"/>
</dbReference>
<dbReference type="PROSITE" id="PS50126">
    <property type="entry name" value="S1"/>
    <property type="match status" value="1"/>
</dbReference>
<comment type="similarity">
    <text evidence="2">Belongs to the RNase E/G family.</text>
</comment>
<dbReference type="PANTHER" id="PTHR30001">
    <property type="entry name" value="RIBONUCLEASE"/>
    <property type="match status" value="1"/>
</dbReference>
<keyword evidence="8" id="KW-1133">Transmembrane helix</keyword>
<evidence type="ECO:0000256" key="1">
    <source>
        <dbReference type="ARBA" id="ARBA00001946"/>
    </source>
</evidence>
<keyword evidence="3" id="KW-0479">Metal-binding</keyword>
<evidence type="ECO:0000256" key="6">
    <source>
        <dbReference type="ARBA" id="ARBA00022884"/>
    </source>
</evidence>
<feature type="transmembrane region" description="Helical" evidence="8">
    <location>
        <begin position="458"/>
        <end position="477"/>
    </location>
</feature>
<protein>
    <submittedName>
        <fullName evidence="10">Ribonuclease E</fullName>
    </submittedName>
</protein>
<keyword evidence="8" id="KW-0812">Transmembrane</keyword>
<accession>A0A3G3MGI8</accession>
<evidence type="ECO:0000256" key="4">
    <source>
        <dbReference type="ARBA" id="ARBA00022801"/>
    </source>
</evidence>
<dbReference type="GO" id="GO:0006364">
    <property type="term" value="P:rRNA processing"/>
    <property type="evidence" value="ECO:0007669"/>
    <property type="project" value="TreeGrafter"/>
</dbReference>
<dbReference type="Gene3D" id="2.40.50.140">
    <property type="entry name" value="Nucleic acid-binding proteins"/>
    <property type="match status" value="1"/>
</dbReference>
<dbReference type="CDD" id="cd04453">
    <property type="entry name" value="S1_RNase_E"/>
    <property type="match status" value="1"/>
</dbReference>
<geneLocation type="plastid" evidence="10"/>
<feature type="domain" description="S1 motif" evidence="9">
    <location>
        <begin position="35"/>
        <end position="111"/>
    </location>
</feature>
<keyword evidence="10" id="KW-0934">Plastid</keyword>
<dbReference type="GO" id="GO:0003723">
    <property type="term" value="F:RNA binding"/>
    <property type="evidence" value="ECO:0007669"/>
    <property type="project" value="UniProtKB-KW"/>
</dbReference>